<dbReference type="OrthoDB" id="10534435at2759"/>
<dbReference type="EMBL" id="RBNI01004087">
    <property type="protein sequence ID" value="RUP47801.1"/>
    <property type="molecule type" value="Genomic_DNA"/>
</dbReference>
<reference evidence="1 2" key="1">
    <citation type="journal article" date="2018" name="New Phytol.">
        <title>Phylogenomics of Endogonaceae and evolution of mycorrhizas within Mucoromycota.</title>
        <authorList>
            <person name="Chang Y."/>
            <person name="Desiro A."/>
            <person name="Na H."/>
            <person name="Sandor L."/>
            <person name="Lipzen A."/>
            <person name="Clum A."/>
            <person name="Barry K."/>
            <person name="Grigoriev I.V."/>
            <person name="Martin F.M."/>
            <person name="Stajich J.E."/>
            <person name="Smith M.E."/>
            <person name="Bonito G."/>
            <person name="Spatafora J.W."/>
        </authorList>
    </citation>
    <scope>NUCLEOTIDE SEQUENCE [LARGE SCALE GENOMIC DNA]</scope>
    <source>
        <strain evidence="1 2">GMNB39</strain>
    </source>
</reference>
<gene>
    <name evidence="1" type="ORF">BC936DRAFT_145318</name>
</gene>
<keyword evidence="2" id="KW-1185">Reference proteome</keyword>
<protein>
    <submittedName>
        <fullName evidence="1">Uncharacterized protein</fullName>
    </submittedName>
</protein>
<name>A0A433DAL4_9FUNG</name>
<comment type="caution">
    <text evidence="1">The sequence shown here is derived from an EMBL/GenBank/DDBJ whole genome shotgun (WGS) entry which is preliminary data.</text>
</comment>
<accession>A0A433DAL4</accession>
<dbReference type="AlphaFoldDB" id="A0A433DAL4"/>
<dbReference type="Proteomes" id="UP000268093">
    <property type="component" value="Unassembled WGS sequence"/>
</dbReference>
<organism evidence="1 2">
    <name type="scientific">Jimgerdemannia flammicorona</name>
    <dbReference type="NCBI Taxonomy" id="994334"/>
    <lineage>
        <taxon>Eukaryota</taxon>
        <taxon>Fungi</taxon>
        <taxon>Fungi incertae sedis</taxon>
        <taxon>Mucoromycota</taxon>
        <taxon>Mucoromycotina</taxon>
        <taxon>Endogonomycetes</taxon>
        <taxon>Endogonales</taxon>
        <taxon>Endogonaceae</taxon>
        <taxon>Jimgerdemannia</taxon>
    </lineage>
</organism>
<proteinExistence type="predicted"/>
<evidence type="ECO:0000313" key="1">
    <source>
        <dbReference type="EMBL" id="RUP47801.1"/>
    </source>
</evidence>
<sequence>MRVVDLVEGVDADEKRSGQEREWVEKFVQHRERHVRVPKPDVALHEQRTEIGAPGVARPSQHLFDEPPIVLERRVQLCLRAHLDVRVPPVRHHPPRQELVVSRV</sequence>
<evidence type="ECO:0000313" key="2">
    <source>
        <dbReference type="Proteomes" id="UP000268093"/>
    </source>
</evidence>